<dbReference type="HOGENOM" id="CLU_1897253_0_0_1"/>
<proteinExistence type="predicted"/>
<protein>
    <submittedName>
        <fullName evidence="1">Uncharacterized protein</fullName>
    </submittedName>
</protein>
<keyword evidence="2" id="KW-1185">Reference proteome</keyword>
<dbReference type="EMBL" id="DS178335">
    <property type="protein sequence ID" value="EHS64588.1"/>
    <property type="molecule type" value="Genomic_DNA"/>
</dbReference>
<gene>
    <name evidence="1" type="ORF">PGTG_22377</name>
</gene>
<dbReference type="AlphaFoldDB" id="H6QUC5"/>
<sequence>MVFHKCPKFSSLLILDSERRIHVGTECNLEKMHLRARQHKVASSSFEDKTETTGLELCQTQKGASRTPDQAAAMGALLNEHKGAMLKESILKHHTEPILTRAQTLNQLNPFGEPHGLSHIGATRTLIIRSRQIT</sequence>
<reference evidence="2" key="1">
    <citation type="journal article" date="2011" name="Proc. Natl. Acad. Sci. U.S.A.">
        <title>Obligate biotrophy features unraveled by the genomic analysis of rust fungi.</title>
        <authorList>
            <person name="Duplessis S."/>
            <person name="Cuomo C.A."/>
            <person name="Lin Y.-C."/>
            <person name="Aerts A."/>
            <person name="Tisserant E."/>
            <person name="Veneault-Fourrey C."/>
            <person name="Joly D.L."/>
            <person name="Hacquard S."/>
            <person name="Amselem J."/>
            <person name="Cantarel B.L."/>
            <person name="Chiu R."/>
            <person name="Coutinho P.M."/>
            <person name="Feau N."/>
            <person name="Field M."/>
            <person name="Frey P."/>
            <person name="Gelhaye E."/>
            <person name="Goldberg J."/>
            <person name="Grabherr M.G."/>
            <person name="Kodira C.D."/>
            <person name="Kohler A."/>
            <person name="Kuees U."/>
            <person name="Lindquist E.A."/>
            <person name="Lucas S.M."/>
            <person name="Mago R."/>
            <person name="Mauceli E."/>
            <person name="Morin E."/>
            <person name="Murat C."/>
            <person name="Pangilinan J.L."/>
            <person name="Park R."/>
            <person name="Pearson M."/>
            <person name="Quesneville H."/>
            <person name="Rouhier N."/>
            <person name="Sakthikumar S."/>
            <person name="Salamov A.A."/>
            <person name="Schmutz J."/>
            <person name="Selles B."/>
            <person name="Shapiro H."/>
            <person name="Tanguay P."/>
            <person name="Tuskan G.A."/>
            <person name="Henrissat B."/>
            <person name="Van de Peer Y."/>
            <person name="Rouze P."/>
            <person name="Ellis J.G."/>
            <person name="Dodds P.N."/>
            <person name="Schein J.E."/>
            <person name="Zhong S."/>
            <person name="Hamelin R.C."/>
            <person name="Grigoriev I.V."/>
            <person name="Szabo L.J."/>
            <person name="Martin F."/>
        </authorList>
    </citation>
    <scope>NUCLEOTIDE SEQUENCE [LARGE SCALE GENOMIC DNA]</scope>
    <source>
        <strain evidence="2">CRL 75-36-700-3 / race SCCL</strain>
    </source>
</reference>
<evidence type="ECO:0000313" key="1">
    <source>
        <dbReference type="EMBL" id="EHS64588.1"/>
    </source>
</evidence>
<dbReference type="VEuPathDB" id="FungiDB:PGTG_22377"/>
<name>H6QUC5_PUCGT</name>
<dbReference type="STRING" id="418459.H6QUC5"/>
<dbReference type="InParanoid" id="H6QUC5"/>
<dbReference type="RefSeq" id="XP_003888895.1">
    <property type="nucleotide sequence ID" value="XM_003888846.1"/>
</dbReference>
<dbReference type="GeneID" id="13542394"/>
<organism evidence="1 2">
    <name type="scientific">Puccinia graminis f. sp. tritici (strain CRL 75-36-700-3 / race SCCL)</name>
    <name type="common">Black stem rust fungus</name>
    <dbReference type="NCBI Taxonomy" id="418459"/>
    <lineage>
        <taxon>Eukaryota</taxon>
        <taxon>Fungi</taxon>
        <taxon>Dikarya</taxon>
        <taxon>Basidiomycota</taxon>
        <taxon>Pucciniomycotina</taxon>
        <taxon>Pucciniomycetes</taxon>
        <taxon>Pucciniales</taxon>
        <taxon>Pucciniaceae</taxon>
        <taxon>Puccinia</taxon>
    </lineage>
</organism>
<evidence type="ECO:0000313" key="2">
    <source>
        <dbReference type="Proteomes" id="UP000008783"/>
    </source>
</evidence>
<dbReference type="KEGG" id="pgr:PGTG_22377"/>
<dbReference type="Proteomes" id="UP000008783">
    <property type="component" value="Unassembled WGS sequence"/>
</dbReference>
<accession>H6QUC5</accession>